<dbReference type="Proteomes" id="UP001283361">
    <property type="component" value="Unassembled WGS sequence"/>
</dbReference>
<evidence type="ECO:0000256" key="1">
    <source>
        <dbReference type="ARBA" id="ARBA00010617"/>
    </source>
</evidence>
<dbReference type="GO" id="GO:0005506">
    <property type="term" value="F:iron ion binding"/>
    <property type="evidence" value="ECO:0007669"/>
    <property type="project" value="InterPro"/>
</dbReference>
<dbReference type="SUPFAM" id="SSF48264">
    <property type="entry name" value="Cytochrome P450"/>
    <property type="match status" value="1"/>
</dbReference>
<dbReference type="PANTHER" id="PTHR45913">
    <property type="entry name" value="EPM2A-INTERACTING PROTEIN 1"/>
    <property type="match status" value="1"/>
</dbReference>
<sequence>MEDQARLSFLNAVIKETQRLSNVVPFAHMHQTSEEIKICYFVIPKCTTLIPNLDSVLRDPEVWGSDTKVFNPDRFLDKDGNVIHREEFIPFRVREFVIRPPVITEDFTEAGLSYTELFCRQDWSTFSQRKNKVHTNRDDIKTSGTGQHPAVDLVLVLDDVRMTNFVKPRPVKSRIFAALCEEMGREHNALLFHAEVRRLSSAATECLDWSWVRDLFSSASAVGKDITLKEQEELTELRQDRGLKLSFADLPLDSFWLAATKEVPILDNKAILTLLPFSTTYLCEVGFSSLIVAKTKNGERLRAVEEELRVCLSSIPARISVLCLSKQAQVSH</sequence>
<protein>
    <submittedName>
        <fullName evidence="2">Uncharacterized protein</fullName>
    </submittedName>
</protein>
<dbReference type="GO" id="GO:0020037">
    <property type="term" value="F:heme binding"/>
    <property type="evidence" value="ECO:0007669"/>
    <property type="project" value="InterPro"/>
</dbReference>
<comment type="caution">
    <text evidence="2">The sequence shown here is derived from an EMBL/GenBank/DDBJ whole genome shotgun (WGS) entry which is preliminary data.</text>
</comment>
<gene>
    <name evidence="2" type="ORF">RRG08_046523</name>
</gene>
<dbReference type="AlphaFoldDB" id="A0AAE1DB03"/>
<keyword evidence="3" id="KW-1185">Reference proteome</keyword>
<dbReference type="PANTHER" id="PTHR45913:SF19">
    <property type="entry name" value="LOW QUALITY PROTEIN: ZINC FINGER BED DOMAIN-CONTAINING PROTEIN 5-LIKE"/>
    <property type="match status" value="1"/>
</dbReference>
<dbReference type="InterPro" id="IPR001128">
    <property type="entry name" value="Cyt_P450"/>
</dbReference>
<evidence type="ECO:0000313" key="3">
    <source>
        <dbReference type="Proteomes" id="UP001283361"/>
    </source>
</evidence>
<dbReference type="GO" id="GO:0016705">
    <property type="term" value="F:oxidoreductase activity, acting on paired donors, with incorporation or reduction of molecular oxygen"/>
    <property type="evidence" value="ECO:0007669"/>
    <property type="project" value="InterPro"/>
</dbReference>
<comment type="similarity">
    <text evidence="1">Belongs to the cytochrome P450 family.</text>
</comment>
<dbReference type="Gene3D" id="1.10.630.10">
    <property type="entry name" value="Cytochrome P450"/>
    <property type="match status" value="1"/>
</dbReference>
<dbReference type="Pfam" id="PF00067">
    <property type="entry name" value="p450"/>
    <property type="match status" value="1"/>
</dbReference>
<dbReference type="EMBL" id="JAWDGP010004473">
    <property type="protein sequence ID" value="KAK3764054.1"/>
    <property type="molecule type" value="Genomic_DNA"/>
</dbReference>
<accession>A0AAE1DB03</accession>
<evidence type="ECO:0000313" key="2">
    <source>
        <dbReference type="EMBL" id="KAK3764054.1"/>
    </source>
</evidence>
<name>A0AAE1DB03_9GAST</name>
<dbReference type="GO" id="GO:0004497">
    <property type="term" value="F:monooxygenase activity"/>
    <property type="evidence" value="ECO:0007669"/>
    <property type="project" value="InterPro"/>
</dbReference>
<proteinExistence type="inferred from homology"/>
<reference evidence="2" key="1">
    <citation type="journal article" date="2023" name="G3 (Bethesda)">
        <title>A reference genome for the long-term kleptoplast-retaining sea slug Elysia crispata morphotype clarki.</title>
        <authorList>
            <person name="Eastman K.E."/>
            <person name="Pendleton A.L."/>
            <person name="Shaikh M.A."/>
            <person name="Suttiyut T."/>
            <person name="Ogas R."/>
            <person name="Tomko P."/>
            <person name="Gavelis G."/>
            <person name="Widhalm J.R."/>
            <person name="Wisecaver J.H."/>
        </authorList>
    </citation>
    <scope>NUCLEOTIDE SEQUENCE</scope>
    <source>
        <strain evidence="2">ECLA1</strain>
    </source>
</reference>
<organism evidence="2 3">
    <name type="scientific">Elysia crispata</name>
    <name type="common">lettuce slug</name>
    <dbReference type="NCBI Taxonomy" id="231223"/>
    <lineage>
        <taxon>Eukaryota</taxon>
        <taxon>Metazoa</taxon>
        <taxon>Spiralia</taxon>
        <taxon>Lophotrochozoa</taxon>
        <taxon>Mollusca</taxon>
        <taxon>Gastropoda</taxon>
        <taxon>Heterobranchia</taxon>
        <taxon>Euthyneura</taxon>
        <taxon>Panpulmonata</taxon>
        <taxon>Sacoglossa</taxon>
        <taxon>Placobranchoidea</taxon>
        <taxon>Plakobranchidae</taxon>
        <taxon>Elysia</taxon>
    </lineage>
</organism>
<dbReference type="InterPro" id="IPR036396">
    <property type="entry name" value="Cyt_P450_sf"/>
</dbReference>